<dbReference type="RefSeq" id="XP_013953959.1">
    <property type="nucleotide sequence ID" value="XM_014098484.1"/>
</dbReference>
<name>G9N077_HYPVG</name>
<dbReference type="VEuPathDB" id="FungiDB:TRIVIDRAFT_203349"/>
<comment type="caution">
    <text evidence="1">The sequence shown here is derived from an EMBL/GenBank/DDBJ whole genome shotgun (WGS) entry which is preliminary data.</text>
</comment>
<organism evidence="1 2">
    <name type="scientific">Hypocrea virens (strain Gv29-8 / FGSC 10586)</name>
    <name type="common">Gliocladium virens</name>
    <name type="synonym">Trichoderma virens</name>
    <dbReference type="NCBI Taxonomy" id="413071"/>
    <lineage>
        <taxon>Eukaryota</taxon>
        <taxon>Fungi</taxon>
        <taxon>Dikarya</taxon>
        <taxon>Ascomycota</taxon>
        <taxon>Pezizomycotina</taxon>
        <taxon>Sordariomycetes</taxon>
        <taxon>Hypocreomycetidae</taxon>
        <taxon>Hypocreales</taxon>
        <taxon>Hypocreaceae</taxon>
        <taxon>Trichoderma</taxon>
    </lineage>
</organism>
<dbReference type="InParanoid" id="G9N077"/>
<evidence type="ECO:0000313" key="1">
    <source>
        <dbReference type="EMBL" id="EHK19759.1"/>
    </source>
</evidence>
<protein>
    <submittedName>
        <fullName evidence="1">Uncharacterized protein</fullName>
    </submittedName>
</protein>
<proteinExistence type="predicted"/>
<keyword evidence="2" id="KW-1185">Reference proteome</keyword>
<sequence>MYFDYRSIAMIGLLYGPSASALPAAALEQDVSEFVSRQTTGQSPNSNDGQSLWFWACGNSKACGRAYGPGMPVNQCLSWGSYWGNMGNGALRINTRLAITIIALPFSVIL</sequence>
<dbReference type="Proteomes" id="UP000007115">
    <property type="component" value="Unassembled WGS sequence"/>
</dbReference>
<dbReference type="AlphaFoldDB" id="G9N077"/>
<evidence type="ECO:0000313" key="2">
    <source>
        <dbReference type="Proteomes" id="UP000007115"/>
    </source>
</evidence>
<dbReference type="EMBL" id="ABDF02000082">
    <property type="protein sequence ID" value="EHK19759.1"/>
    <property type="molecule type" value="Genomic_DNA"/>
</dbReference>
<dbReference type="GeneID" id="25790232"/>
<reference evidence="1 2" key="1">
    <citation type="journal article" date="2011" name="Genome Biol.">
        <title>Comparative genome sequence analysis underscores mycoparasitism as the ancestral life style of Trichoderma.</title>
        <authorList>
            <person name="Kubicek C.P."/>
            <person name="Herrera-Estrella A."/>
            <person name="Seidl-Seiboth V."/>
            <person name="Martinez D.A."/>
            <person name="Druzhinina I.S."/>
            <person name="Thon M."/>
            <person name="Zeilinger S."/>
            <person name="Casas-Flores S."/>
            <person name="Horwitz B.A."/>
            <person name="Mukherjee P.K."/>
            <person name="Mukherjee M."/>
            <person name="Kredics L."/>
            <person name="Alcaraz L.D."/>
            <person name="Aerts A."/>
            <person name="Antal Z."/>
            <person name="Atanasova L."/>
            <person name="Cervantes-Badillo M.G."/>
            <person name="Challacombe J."/>
            <person name="Chertkov O."/>
            <person name="McCluskey K."/>
            <person name="Coulpier F."/>
            <person name="Deshpande N."/>
            <person name="von Doehren H."/>
            <person name="Ebbole D.J."/>
            <person name="Esquivel-Naranjo E.U."/>
            <person name="Fekete E."/>
            <person name="Flipphi M."/>
            <person name="Glaser F."/>
            <person name="Gomez-Rodriguez E.Y."/>
            <person name="Gruber S."/>
            <person name="Han C."/>
            <person name="Henrissat B."/>
            <person name="Hermosa R."/>
            <person name="Hernandez-Onate M."/>
            <person name="Karaffa L."/>
            <person name="Kosti I."/>
            <person name="Le Crom S."/>
            <person name="Lindquist E."/>
            <person name="Lucas S."/>
            <person name="Luebeck M."/>
            <person name="Luebeck P.S."/>
            <person name="Margeot A."/>
            <person name="Metz B."/>
            <person name="Misra M."/>
            <person name="Nevalainen H."/>
            <person name="Omann M."/>
            <person name="Packer N."/>
            <person name="Perrone G."/>
            <person name="Uresti-Rivera E.E."/>
            <person name="Salamov A."/>
            <person name="Schmoll M."/>
            <person name="Seiboth B."/>
            <person name="Shapiro H."/>
            <person name="Sukno S."/>
            <person name="Tamayo-Ramos J.A."/>
            <person name="Tisch D."/>
            <person name="Wiest A."/>
            <person name="Wilkinson H.H."/>
            <person name="Zhang M."/>
            <person name="Coutinho P.M."/>
            <person name="Kenerley C.M."/>
            <person name="Monte E."/>
            <person name="Baker S.E."/>
            <person name="Grigoriev I.V."/>
        </authorList>
    </citation>
    <scope>NUCLEOTIDE SEQUENCE [LARGE SCALE GENOMIC DNA]</scope>
    <source>
        <strain evidence="2">Gv29-8 / FGSC 10586</strain>
    </source>
</reference>
<gene>
    <name evidence="1" type="ORF">TRIVIDRAFT_203349</name>
</gene>
<accession>G9N077</accession>
<dbReference type="HOGENOM" id="CLU_2171428_0_0_1"/>